<dbReference type="AlphaFoldDB" id="A0A6J4RKE3"/>
<sequence>APDGGRLRASAAEGRARGGPGPGGRFRHGPGGARRGQPRRRVLGRPGDAVLPPGGLRGVREGLQGVLGGKGGPQGPRPAGEHVLDPSLPGLRAAAQEERRERREGRRGREAPLQPRGRAAAKGLRRLHARGVRGALQANGGHAPLGGHEALAAPRARPQGPPRPEKDPAGRDAHRRGADASSLPQGQGPAPPGRAPLRRLGLDGLLQPGAPQVHARGRGLGRAGRGLRNGDPAHARHPRACDPQPGPGAAGGFKGDRGLVRGDPARGHGKRVRGRVGPARDGPGCRRGPALRRLGPRGRGGARGRDAAHPPPRPQRHLGEPPEGRPRLPAARPRDGRGAPLRRRFSLRPQLREPARAGLRRRRGLRAGSGWRAL</sequence>
<name>A0A6J4RKE3_9ACTN</name>
<feature type="compositionally biased region" description="Low complexity" evidence="1">
    <location>
        <begin position="179"/>
        <end position="188"/>
    </location>
</feature>
<organism evidence="2">
    <name type="scientific">uncultured Rubrobacteraceae bacterium</name>
    <dbReference type="NCBI Taxonomy" id="349277"/>
    <lineage>
        <taxon>Bacteria</taxon>
        <taxon>Bacillati</taxon>
        <taxon>Actinomycetota</taxon>
        <taxon>Rubrobacteria</taxon>
        <taxon>Rubrobacterales</taxon>
        <taxon>Rubrobacteraceae</taxon>
        <taxon>environmental samples</taxon>
    </lineage>
</organism>
<protein>
    <submittedName>
        <fullName evidence="2">Carbon monoxide oxidation accessory protein CoxE</fullName>
    </submittedName>
</protein>
<feature type="compositionally biased region" description="Gly residues" evidence="1">
    <location>
        <begin position="65"/>
        <end position="74"/>
    </location>
</feature>
<feature type="compositionally biased region" description="Basic and acidic residues" evidence="1">
    <location>
        <begin position="254"/>
        <end position="266"/>
    </location>
</feature>
<feature type="compositionally biased region" description="Basic and acidic residues" evidence="1">
    <location>
        <begin position="95"/>
        <end position="110"/>
    </location>
</feature>
<evidence type="ECO:0000313" key="2">
    <source>
        <dbReference type="EMBL" id="CAA9468537.1"/>
    </source>
</evidence>
<accession>A0A6J4RKE3</accession>
<feature type="compositionally biased region" description="Basic and acidic residues" evidence="1">
    <location>
        <begin position="317"/>
        <end position="337"/>
    </location>
</feature>
<evidence type="ECO:0000256" key="1">
    <source>
        <dbReference type="SAM" id="MobiDB-lite"/>
    </source>
</evidence>
<feature type="region of interest" description="Disordered" evidence="1">
    <location>
        <begin position="1"/>
        <end position="374"/>
    </location>
</feature>
<feature type="compositionally biased region" description="Basic and acidic residues" evidence="1">
    <location>
        <begin position="163"/>
        <end position="178"/>
    </location>
</feature>
<reference evidence="2" key="1">
    <citation type="submission" date="2020-02" db="EMBL/GenBank/DDBJ databases">
        <authorList>
            <person name="Meier V. D."/>
        </authorList>
    </citation>
    <scope>NUCLEOTIDE SEQUENCE</scope>
    <source>
        <strain evidence="2">AVDCRST_MAG02</strain>
    </source>
</reference>
<feature type="non-terminal residue" evidence="2">
    <location>
        <position position="374"/>
    </location>
</feature>
<feature type="compositionally biased region" description="Gly residues" evidence="1">
    <location>
        <begin position="17"/>
        <end position="34"/>
    </location>
</feature>
<gene>
    <name evidence="2" type="ORF">AVDCRST_MAG02-3415</name>
</gene>
<feature type="compositionally biased region" description="Low complexity" evidence="1">
    <location>
        <begin position="198"/>
        <end position="209"/>
    </location>
</feature>
<feature type="non-terminal residue" evidence="2">
    <location>
        <position position="1"/>
    </location>
</feature>
<proteinExistence type="predicted"/>
<dbReference type="EMBL" id="CADCVH010000101">
    <property type="protein sequence ID" value="CAA9468537.1"/>
    <property type="molecule type" value="Genomic_DNA"/>
</dbReference>